<dbReference type="SUPFAM" id="SSF53474">
    <property type="entry name" value="alpha/beta-Hydrolases"/>
    <property type="match status" value="1"/>
</dbReference>
<proteinExistence type="predicted"/>
<name>A0ABT0PLB2_9GAMM</name>
<evidence type="ECO:0000313" key="4">
    <source>
        <dbReference type="Proteomes" id="UP001203338"/>
    </source>
</evidence>
<feature type="domain" description="AB hydrolase-1" evidence="2">
    <location>
        <begin position="16"/>
        <end position="114"/>
    </location>
</feature>
<dbReference type="InterPro" id="IPR000639">
    <property type="entry name" value="Epox_hydrolase-like"/>
</dbReference>
<dbReference type="PRINTS" id="PR00111">
    <property type="entry name" value="ABHYDROLASE"/>
</dbReference>
<dbReference type="Proteomes" id="UP001203338">
    <property type="component" value="Unassembled WGS sequence"/>
</dbReference>
<dbReference type="RefSeq" id="WP_249701857.1">
    <property type="nucleotide sequence ID" value="NZ_JAMFLX010000052.1"/>
</dbReference>
<organism evidence="3 4">
    <name type="scientific">Parendozoicomonas callyspongiae</name>
    <dbReference type="NCBI Taxonomy" id="2942213"/>
    <lineage>
        <taxon>Bacteria</taxon>
        <taxon>Pseudomonadati</taxon>
        <taxon>Pseudomonadota</taxon>
        <taxon>Gammaproteobacteria</taxon>
        <taxon>Oceanospirillales</taxon>
        <taxon>Endozoicomonadaceae</taxon>
        <taxon>Parendozoicomonas</taxon>
    </lineage>
</organism>
<dbReference type="InterPro" id="IPR029058">
    <property type="entry name" value="AB_hydrolase_fold"/>
</dbReference>
<dbReference type="PANTHER" id="PTHR46118:SF4">
    <property type="entry name" value="PROTEIN ABHD11"/>
    <property type="match status" value="1"/>
</dbReference>
<gene>
    <name evidence="3" type="ORF">M3P05_19820</name>
</gene>
<dbReference type="EMBL" id="JAMFLX010000052">
    <property type="protein sequence ID" value="MCL6272172.1"/>
    <property type="molecule type" value="Genomic_DNA"/>
</dbReference>
<dbReference type="PRINTS" id="PR00412">
    <property type="entry name" value="EPOXHYDRLASE"/>
</dbReference>
<sequence>MVEQLNYRIFGEKSDVILIHGLFGSMDNLTPVVRGLTDHYRIVSLDLRNHGRSFHRSSMSYPEMAGDVFALMDHLKVDSAIIVGHSMGGKVGMRMALQEPDRVRALVVGDIAPAEYPPHHQNVLNALQAYKPELATSRSGADKQLAAFIEMPTVRQLLIKGLKKDQQGHYVWRMNVEGIIKSYKDICAVPETGEKSYAGPALFVKGENSDYLKPEHRDVIDRLFPAAKLRVITGAGHWLHADKPDLFNATLKRFLASL</sequence>
<dbReference type="Pfam" id="PF00561">
    <property type="entry name" value="Abhydrolase_1"/>
    <property type="match status" value="1"/>
</dbReference>
<dbReference type="PANTHER" id="PTHR46118">
    <property type="entry name" value="PROTEIN ABHD11"/>
    <property type="match status" value="1"/>
</dbReference>
<protein>
    <submittedName>
        <fullName evidence="3">Alpha/beta fold hydrolase</fullName>
    </submittedName>
</protein>
<reference evidence="3 4" key="1">
    <citation type="submission" date="2022-05" db="EMBL/GenBank/DDBJ databases">
        <authorList>
            <person name="Park J.-S."/>
        </authorList>
    </citation>
    <scope>NUCLEOTIDE SEQUENCE [LARGE SCALE GENOMIC DNA]</scope>
    <source>
        <strain evidence="3 4">2012CJ34-2</strain>
    </source>
</reference>
<dbReference type="GO" id="GO:0016787">
    <property type="term" value="F:hydrolase activity"/>
    <property type="evidence" value="ECO:0007669"/>
    <property type="project" value="UniProtKB-KW"/>
</dbReference>
<evidence type="ECO:0000256" key="1">
    <source>
        <dbReference type="ARBA" id="ARBA00022801"/>
    </source>
</evidence>
<dbReference type="Gene3D" id="3.40.50.1820">
    <property type="entry name" value="alpha/beta hydrolase"/>
    <property type="match status" value="1"/>
</dbReference>
<evidence type="ECO:0000313" key="3">
    <source>
        <dbReference type="EMBL" id="MCL6272172.1"/>
    </source>
</evidence>
<keyword evidence="1 3" id="KW-0378">Hydrolase</keyword>
<accession>A0ABT0PLB2</accession>
<evidence type="ECO:0000259" key="2">
    <source>
        <dbReference type="Pfam" id="PF00561"/>
    </source>
</evidence>
<dbReference type="InterPro" id="IPR000073">
    <property type="entry name" value="AB_hydrolase_1"/>
</dbReference>
<comment type="caution">
    <text evidence="3">The sequence shown here is derived from an EMBL/GenBank/DDBJ whole genome shotgun (WGS) entry which is preliminary data.</text>
</comment>
<keyword evidence="4" id="KW-1185">Reference proteome</keyword>